<evidence type="ECO:0000256" key="1">
    <source>
        <dbReference type="ARBA" id="ARBA00023125"/>
    </source>
</evidence>
<dbReference type="AlphaFoldDB" id="A0A1Y6K749"/>
<dbReference type="SUPFAM" id="SSF47413">
    <property type="entry name" value="lambda repressor-like DNA-binding domains"/>
    <property type="match status" value="1"/>
</dbReference>
<dbReference type="InterPro" id="IPR011051">
    <property type="entry name" value="RmlC_Cupin_sf"/>
</dbReference>
<evidence type="ECO:0000259" key="2">
    <source>
        <dbReference type="PROSITE" id="PS50943"/>
    </source>
</evidence>
<dbReference type="SMART" id="SM00530">
    <property type="entry name" value="HTH_XRE"/>
    <property type="match status" value="1"/>
</dbReference>
<dbReference type="InterPro" id="IPR050807">
    <property type="entry name" value="TransReg_Diox_bact_type"/>
</dbReference>
<gene>
    <name evidence="3" type="ORF">CFX1CAM_1612</name>
</gene>
<evidence type="ECO:0000313" key="3">
    <source>
        <dbReference type="EMBL" id="SMX54677.1"/>
    </source>
</evidence>
<name>A0A1Y6K749_9CHLR</name>
<dbReference type="CDD" id="cd00093">
    <property type="entry name" value="HTH_XRE"/>
    <property type="match status" value="1"/>
</dbReference>
<dbReference type="InterPro" id="IPR014710">
    <property type="entry name" value="RmlC-like_jellyroll"/>
</dbReference>
<dbReference type="PROSITE" id="PS50943">
    <property type="entry name" value="HTH_CROC1"/>
    <property type="match status" value="1"/>
</dbReference>
<protein>
    <submittedName>
        <fullName evidence="3">Putative Cupin domain protein</fullName>
    </submittedName>
</protein>
<dbReference type="OrthoDB" id="9814553at2"/>
<dbReference type="KEGG" id="abat:CFX1CAM_1612"/>
<dbReference type="Gene3D" id="2.60.120.10">
    <property type="entry name" value="Jelly Rolls"/>
    <property type="match status" value="1"/>
</dbReference>
<dbReference type="GO" id="GO:0005829">
    <property type="term" value="C:cytosol"/>
    <property type="evidence" value="ECO:0007669"/>
    <property type="project" value="TreeGrafter"/>
</dbReference>
<proteinExistence type="predicted"/>
<dbReference type="PANTHER" id="PTHR46797">
    <property type="entry name" value="HTH-TYPE TRANSCRIPTIONAL REGULATOR"/>
    <property type="match status" value="1"/>
</dbReference>
<dbReference type="GO" id="GO:0003700">
    <property type="term" value="F:DNA-binding transcription factor activity"/>
    <property type="evidence" value="ECO:0007669"/>
    <property type="project" value="TreeGrafter"/>
</dbReference>
<feature type="domain" description="HTH cro/C1-type" evidence="2">
    <location>
        <begin position="8"/>
        <end position="62"/>
    </location>
</feature>
<reference evidence="4" key="1">
    <citation type="submission" date="2017-05" db="EMBL/GenBank/DDBJ databases">
        <authorList>
            <person name="Kirkegaard R."/>
            <person name="Mcilroy J S."/>
        </authorList>
    </citation>
    <scope>NUCLEOTIDE SEQUENCE [LARGE SCALE GENOMIC DNA]</scope>
</reference>
<evidence type="ECO:0000313" key="4">
    <source>
        <dbReference type="Proteomes" id="UP000195514"/>
    </source>
</evidence>
<keyword evidence="1" id="KW-0238">DNA-binding</keyword>
<dbReference type="Gene3D" id="1.10.260.40">
    <property type="entry name" value="lambda repressor-like DNA-binding domains"/>
    <property type="match status" value="1"/>
</dbReference>
<dbReference type="Proteomes" id="UP000195514">
    <property type="component" value="Chromosome I"/>
</dbReference>
<dbReference type="Pfam" id="PF01381">
    <property type="entry name" value="HTH_3"/>
    <property type="match status" value="1"/>
</dbReference>
<dbReference type="SUPFAM" id="SSF51182">
    <property type="entry name" value="RmlC-like cupins"/>
    <property type="match status" value="1"/>
</dbReference>
<dbReference type="EMBL" id="LT859958">
    <property type="protein sequence ID" value="SMX54677.1"/>
    <property type="molecule type" value="Genomic_DNA"/>
</dbReference>
<dbReference type="InterPro" id="IPR001387">
    <property type="entry name" value="Cro/C1-type_HTH"/>
</dbReference>
<organism evidence="3 4">
    <name type="scientific">Candidatus Brevifilum fermentans</name>
    <dbReference type="NCBI Taxonomy" id="1986204"/>
    <lineage>
        <taxon>Bacteria</taxon>
        <taxon>Bacillati</taxon>
        <taxon>Chloroflexota</taxon>
        <taxon>Anaerolineae</taxon>
        <taxon>Anaerolineales</taxon>
        <taxon>Anaerolineaceae</taxon>
        <taxon>Candidatus Brevifilum</taxon>
    </lineage>
</organism>
<dbReference type="InterPro" id="IPR010982">
    <property type="entry name" value="Lambda_DNA-bd_dom_sf"/>
</dbReference>
<sequence length="199" mass="22267">MSTLGQKLRELRHHKGFKLNEVAEGADLSISFISLIERDKASISVENLLKLANYYDVRLYQIFQDIEEEDAHIVQEDQLNSASGPHMDTKPTFFSLSSEDNLSFKSFLTFIPPGAQNAEIKLQKGETFIYVKEGELEVHLPNQKPLIIGEGGTAHLTSYKGTVLKNSNKDIPVKLLMIVSATTQVVDLMGDAFHIYELA</sequence>
<dbReference type="RefSeq" id="WP_087862503.1">
    <property type="nucleotide sequence ID" value="NZ_LT859958.1"/>
</dbReference>
<dbReference type="PANTHER" id="PTHR46797:SF1">
    <property type="entry name" value="METHYLPHOSPHONATE SYNTHASE"/>
    <property type="match status" value="1"/>
</dbReference>
<keyword evidence="4" id="KW-1185">Reference proteome</keyword>
<accession>A0A1Y6K749</accession>
<dbReference type="GO" id="GO:0003677">
    <property type="term" value="F:DNA binding"/>
    <property type="evidence" value="ECO:0007669"/>
    <property type="project" value="UniProtKB-KW"/>
</dbReference>